<feature type="transmembrane region" description="Helical" evidence="1">
    <location>
        <begin position="231"/>
        <end position="255"/>
    </location>
</feature>
<feature type="domain" description="CAAX prenyl protease 2/Lysostaphin resistance protein A-like" evidence="2">
    <location>
        <begin position="151"/>
        <end position="242"/>
    </location>
</feature>
<organism evidence="3 4">
    <name type="scientific">Microbacterium mangrovi</name>
    <dbReference type="NCBI Taxonomy" id="1348253"/>
    <lineage>
        <taxon>Bacteria</taxon>
        <taxon>Bacillati</taxon>
        <taxon>Actinomycetota</taxon>
        <taxon>Actinomycetes</taxon>
        <taxon>Micrococcales</taxon>
        <taxon>Microbacteriaceae</taxon>
        <taxon>Microbacterium</taxon>
    </lineage>
</organism>
<dbReference type="GO" id="GO:0006508">
    <property type="term" value="P:proteolysis"/>
    <property type="evidence" value="ECO:0007669"/>
    <property type="project" value="UniProtKB-KW"/>
</dbReference>
<evidence type="ECO:0000256" key="1">
    <source>
        <dbReference type="SAM" id="Phobius"/>
    </source>
</evidence>
<dbReference type="Pfam" id="PF02517">
    <property type="entry name" value="Rce1-like"/>
    <property type="match status" value="1"/>
</dbReference>
<feature type="transmembrane region" description="Helical" evidence="1">
    <location>
        <begin position="144"/>
        <end position="162"/>
    </location>
</feature>
<accession>A0A0B2A9W8</accession>
<feature type="transmembrane region" description="Helical" evidence="1">
    <location>
        <begin position="112"/>
        <end position="132"/>
    </location>
</feature>
<evidence type="ECO:0000313" key="3">
    <source>
        <dbReference type="EMBL" id="KHK98436.1"/>
    </source>
</evidence>
<dbReference type="InterPro" id="IPR003675">
    <property type="entry name" value="Rce1/LyrA-like_dom"/>
</dbReference>
<feature type="transmembrane region" description="Helical" evidence="1">
    <location>
        <begin position="207"/>
        <end position="224"/>
    </location>
</feature>
<sequence>MPFPHEDVLAPSQRAAIRWEIAIVLGLSLGQAAVYSILTLVQRLAAPTPLGKQSTALNQSQSPVPWLDVTYQLLDIVFSLMAVALAIYLLWRPGRSGFRRIGLDLTRPGRDLAGGAVLFLGIGIPGIALYAVGRLAGITVSVQASPLDTAWWTVPVLILSAVRSGLQEEVIMVGYLFTRLKQLGWGSWTMIVASALVRGSYHLYQGIGPFFGNFAMGVVFGWAYRRWGRTAPLVVAHTLLDTASFVGYPLAVALWPGVFK</sequence>
<dbReference type="GO" id="GO:0080120">
    <property type="term" value="P:CAAX-box protein maturation"/>
    <property type="evidence" value="ECO:0007669"/>
    <property type="project" value="UniProtKB-ARBA"/>
</dbReference>
<dbReference type="RefSeq" id="WP_039396938.1">
    <property type="nucleotide sequence ID" value="NZ_JTDK01000006.1"/>
</dbReference>
<reference evidence="3 4" key="1">
    <citation type="submission" date="2014-11" db="EMBL/GenBank/DDBJ databases">
        <title>Genome sequence of Microbacterium mangrovi MUSC 115(T).</title>
        <authorList>
            <person name="Lee L.-H."/>
        </authorList>
    </citation>
    <scope>NUCLEOTIDE SEQUENCE [LARGE SCALE GENOMIC DNA]</scope>
    <source>
        <strain evidence="3 4">MUSC 115</strain>
    </source>
</reference>
<dbReference type="AlphaFoldDB" id="A0A0B2A9W8"/>
<keyword evidence="4" id="KW-1185">Reference proteome</keyword>
<dbReference type="GO" id="GO:0004175">
    <property type="term" value="F:endopeptidase activity"/>
    <property type="evidence" value="ECO:0007669"/>
    <property type="project" value="UniProtKB-ARBA"/>
</dbReference>
<feature type="transmembrane region" description="Helical" evidence="1">
    <location>
        <begin position="21"/>
        <end position="41"/>
    </location>
</feature>
<proteinExistence type="predicted"/>
<feature type="transmembrane region" description="Helical" evidence="1">
    <location>
        <begin position="69"/>
        <end position="91"/>
    </location>
</feature>
<feature type="transmembrane region" description="Helical" evidence="1">
    <location>
        <begin position="183"/>
        <end position="201"/>
    </location>
</feature>
<dbReference type="EMBL" id="JTDK01000006">
    <property type="protein sequence ID" value="KHK98436.1"/>
    <property type="molecule type" value="Genomic_DNA"/>
</dbReference>
<keyword evidence="3" id="KW-0645">Protease</keyword>
<keyword evidence="3" id="KW-0378">Hydrolase</keyword>
<keyword evidence="1" id="KW-0472">Membrane</keyword>
<comment type="caution">
    <text evidence="3">The sequence shown here is derived from an EMBL/GenBank/DDBJ whole genome shotgun (WGS) entry which is preliminary data.</text>
</comment>
<evidence type="ECO:0000313" key="4">
    <source>
        <dbReference type="Proteomes" id="UP000031030"/>
    </source>
</evidence>
<dbReference type="STRING" id="1348253.LK09_05405"/>
<keyword evidence="1" id="KW-0812">Transmembrane</keyword>
<keyword evidence="1" id="KW-1133">Transmembrane helix</keyword>
<protein>
    <submittedName>
        <fullName evidence="3">CAAX protease</fullName>
    </submittedName>
</protein>
<name>A0A0B2A9W8_9MICO</name>
<dbReference type="Proteomes" id="UP000031030">
    <property type="component" value="Unassembled WGS sequence"/>
</dbReference>
<gene>
    <name evidence="3" type="ORF">LK09_05405</name>
</gene>
<evidence type="ECO:0000259" key="2">
    <source>
        <dbReference type="Pfam" id="PF02517"/>
    </source>
</evidence>